<evidence type="ECO:0008006" key="3">
    <source>
        <dbReference type="Google" id="ProtNLM"/>
    </source>
</evidence>
<sequence length="345" mass="38564">MENVTPGYDFGSLDDKPMDLMTLEQFELENPYTPPLPRRTANPLRTTSKNGQHTAEFHMACDARGVLCDFVFHTVAQGCFDVELRLGGEYVDRIGQYASKKDAKEEICKKHLATVEAMPNFKKRKANDTAHCLSAPAGLDEELWVNLIYEYTHKNQLPAPDFEYQPTEGNTGPWTCVLRVPGFQSTFGGHDKPYTTKMYAKKAAAMEAAQWLRSVTRMAPAPDKRRKSSTGSLAATGFMSETGATQALRSMDLNANHGSPSEQVHVLAIELGFTQPAYKHIKIPGTDAFYNSYAQFIERDVRKDGRLEGQIGMTHHVYGKKAAQQACAIEVLKVLHTIHQSRHMH</sequence>
<dbReference type="Proteomes" id="UP000016931">
    <property type="component" value="Unassembled WGS sequence"/>
</dbReference>
<dbReference type="SUPFAM" id="SSF54768">
    <property type="entry name" value="dsRNA-binding domain-like"/>
    <property type="match status" value="1"/>
</dbReference>
<protein>
    <recommendedName>
        <fullName evidence="3">DRBM domain-containing protein</fullName>
    </recommendedName>
</protein>
<accession>M3CR87</accession>
<dbReference type="HOGENOM" id="CLU_946728_0_0_1"/>
<evidence type="ECO:0000313" key="1">
    <source>
        <dbReference type="EMBL" id="EMF16178.1"/>
    </source>
</evidence>
<keyword evidence="2" id="KW-1185">Reference proteome</keyword>
<proteinExistence type="predicted"/>
<evidence type="ECO:0000313" key="2">
    <source>
        <dbReference type="Proteomes" id="UP000016931"/>
    </source>
</evidence>
<dbReference type="Gene3D" id="3.30.160.20">
    <property type="match status" value="1"/>
</dbReference>
<dbReference type="GeneID" id="27901676"/>
<dbReference type="OMA" id="WFCTVRF"/>
<dbReference type="STRING" id="692275.M3CR87"/>
<name>M3CR87_SPHMS</name>
<organism evidence="1 2">
    <name type="scientific">Sphaerulina musiva (strain SO2202)</name>
    <name type="common">Poplar stem canker fungus</name>
    <name type="synonym">Septoria musiva</name>
    <dbReference type="NCBI Taxonomy" id="692275"/>
    <lineage>
        <taxon>Eukaryota</taxon>
        <taxon>Fungi</taxon>
        <taxon>Dikarya</taxon>
        <taxon>Ascomycota</taxon>
        <taxon>Pezizomycotina</taxon>
        <taxon>Dothideomycetes</taxon>
        <taxon>Dothideomycetidae</taxon>
        <taxon>Mycosphaerellales</taxon>
        <taxon>Mycosphaerellaceae</taxon>
        <taxon>Sphaerulina</taxon>
    </lineage>
</organism>
<reference evidence="1 2" key="1">
    <citation type="journal article" date="2012" name="PLoS Pathog.">
        <title>Diverse lifestyles and strategies of plant pathogenesis encoded in the genomes of eighteen Dothideomycetes fungi.</title>
        <authorList>
            <person name="Ohm R.A."/>
            <person name="Feau N."/>
            <person name="Henrissat B."/>
            <person name="Schoch C.L."/>
            <person name="Horwitz B.A."/>
            <person name="Barry K.W."/>
            <person name="Condon B.J."/>
            <person name="Copeland A.C."/>
            <person name="Dhillon B."/>
            <person name="Glaser F."/>
            <person name="Hesse C.N."/>
            <person name="Kosti I."/>
            <person name="LaButti K."/>
            <person name="Lindquist E.A."/>
            <person name="Lucas S."/>
            <person name="Salamov A.A."/>
            <person name="Bradshaw R.E."/>
            <person name="Ciuffetti L."/>
            <person name="Hamelin R.C."/>
            <person name="Kema G.H.J."/>
            <person name="Lawrence C."/>
            <person name="Scott J.A."/>
            <person name="Spatafora J.W."/>
            <person name="Turgeon B.G."/>
            <person name="de Wit P.J.G.M."/>
            <person name="Zhong S."/>
            <person name="Goodwin S.B."/>
            <person name="Grigoriev I.V."/>
        </authorList>
    </citation>
    <scope>NUCLEOTIDE SEQUENCE [LARGE SCALE GENOMIC DNA]</scope>
    <source>
        <strain evidence="1 2">SO2202</strain>
    </source>
</reference>
<dbReference type="AlphaFoldDB" id="M3CR87"/>
<dbReference type="EMBL" id="KB456261">
    <property type="protein sequence ID" value="EMF16178.1"/>
    <property type="molecule type" value="Genomic_DNA"/>
</dbReference>
<dbReference type="eggNOG" id="ENOG502SDVM">
    <property type="taxonomic scope" value="Eukaryota"/>
</dbReference>
<dbReference type="RefSeq" id="XP_016764299.1">
    <property type="nucleotide sequence ID" value="XM_016904539.1"/>
</dbReference>
<dbReference type="OrthoDB" id="5222339at2759"/>
<gene>
    <name evidence="1" type="ORF">SEPMUDRAFT_147814</name>
</gene>